<comment type="similarity">
    <text evidence="5">Belongs to the D-isomer specific 2-hydroxyacid dehydrogenase family. PdxB subfamily.</text>
</comment>
<dbReference type="GO" id="GO:0036001">
    <property type="term" value="P:'de novo' pyridoxal 5'-phosphate biosynthetic process"/>
    <property type="evidence" value="ECO:0007669"/>
    <property type="project" value="TreeGrafter"/>
</dbReference>
<organism evidence="9 10">
    <name type="scientific">SAR92 clade bacterium</name>
    <dbReference type="NCBI Taxonomy" id="2315479"/>
    <lineage>
        <taxon>Bacteria</taxon>
        <taxon>Pseudomonadati</taxon>
        <taxon>Pseudomonadota</taxon>
        <taxon>Gammaproteobacteria</taxon>
        <taxon>Cellvibrionales</taxon>
        <taxon>Porticoccaceae</taxon>
        <taxon>SAR92 clade</taxon>
    </lineage>
</organism>
<evidence type="ECO:0000256" key="4">
    <source>
        <dbReference type="ARBA" id="ARBA00023096"/>
    </source>
</evidence>
<evidence type="ECO:0000256" key="2">
    <source>
        <dbReference type="ARBA" id="ARBA00023002"/>
    </source>
</evidence>
<dbReference type="InterPro" id="IPR024531">
    <property type="entry name" value="Erythronate-4-P_DHase_dimer"/>
</dbReference>
<dbReference type="SUPFAM" id="SSF52283">
    <property type="entry name" value="Formate/glycerate dehydrogenase catalytic domain-like"/>
    <property type="match status" value="1"/>
</dbReference>
<evidence type="ECO:0000256" key="3">
    <source>
        <dbReference type="ARBA" id="ARBA00023027"/>
    </source>
</evidence>
<feature type="active site" evidence="5">
    <location>
        <position position="208"/>
    </location>
</feature>
<evidence type="ECO:0000256" key="1">
    <source>
        <dbReference type="ARBA" id="ARBA00022490"/>
    </source>
</evidence>
<dbReference type="Pfam" id="PF02826">
    <property type="entry name" value="2-Hacid_dh_C"/>
    <property type="match status" value="1"/>
</dbReference>
<dbReference type="AlphaFoldDB" id="A0A520MGZ6"/>
<name>A0A520MGZ6_9GAMM</name>
<keyword evidence="1 5" id="KW-0963">Cytoplasm</keyword>
<dbReference type="InterPro" id="IPR006140">
    <property type="entry name" value="D-isomer_DH_NAD-bd"/>
</dbReference>
<dbReference type="Gene3D" id="3.40.50.720">
    <property type="entry name" value="NAD(P)-binding Rossmann-like Domain"/>
    <property type="match status" value="2"/>
</dbReference>
<dbReference type="EMBL" id="SHBP01000004">
    <property type="protein sequence ID" value="RZO20485.1"/>
    <property type="molecule type" value="Genomic_DNA"/>
</dbReference>
<keyword evidence="4 5" id="KW-0664">Pyridoxine biosynthesis</keyword>
<feature type="binding site" evidence="5">
    <location>
        <position position="51"/>
    </location>
    <ligand>
        <name>substrate</name>
    </ligand>
</feature>
<dbReference type="EC" id="1.1.1.290" evidence="5"/>
<dbReference type="InterPro" id="IPR020921">
    <property type="entry name" value="Erythronate-4-P_DHase"/>
</dbReference>
<feature type="active site" evidence="5">
    <location>
        <position position="237"/>
    </location>
</feature>
<feature type="binding site" evidence="5">
    <location>
        <position position="257"/>
    </location>
    <ligand>
        <name>NAD(+)</name>
        <dbReference type="ChEBI" id="CHEBI:57540"/>
    </ligand>
</feature>
<keyword evidence="2 5" id="KW-0560">Oxidoreductase</keyword>
<dbReference type="GO" id="GO:0033711">
    <property type="term" value="F:4-phosphoerythronate dehydrogenase activity"/>
    <property type="evidence" value="ECO:0007669"/>
    <property type="project" value="UniProtKB-EC"/>
</dbReference>
<comment type="subunit">
    <text evidence="5">Homodimer.</text>
</comment>
<dbReference type="GO" id="GO:0008615">
    <property type="term" value="P:pyridoxine biosynthetic process"/>
    <property type="evidence" value="ECO:0007669"/>
    <property type="project" value="UniProtKB-UniRule"/>
</dbReference>
<gene>
    <name evidence="5" type="primary">pdxB</name>
    <name evidence="9" type="ORF">EVB03_04285</name>
</gene>
<dbReference type="PANTHER" id="PTHR42938:SF9">
    <property type="entry name" value="FORMATE DEHYDROGENASE 1"/>
    <property type="match status" value="1"/>
</dbReference>
<evidence type="ECO:0000259" key="7">
    <source>
        <dbReference type="Pfam" id="PF02826"/>
    </source>
</evidence>
<evidence type="ECO:0000313" key="10">
    <source>
        <dbReference type="Proteomes" id="UP000315889"/>
    </source>
</evidence>
<dbReference type="PANTHER" id="PTHR42938">
    <property type="entry name" value="FORMATE DEHYDROGENASE 1"/>
    <property type="match status" value="1"/>
</dbReference>
<comment type="function">
    <text evidence="5">Catalyzes the oxidation of erythronate-4-phosphate to 3-hydroxy-2-oxo-4-phosphonooxybutanoate.</text>
</comment>
<feature type="binding site" evidence="5">
    <location>
        <position position="232"/>
    </location>
    <ligand>
        <name>NAD(+)</name>
        <dbReference type="ChEBI" id="CHEBI:57540"/>
    </ligand>
</feature>
<dbReference type="InterPro" id="IPR029753">
    <property type="entry name" value="D-isomer_DH_CS"/>
</dbReference>
<feature type="binding site" evidence="5">
    <location>
        <position position="72"/>
    </location>
    <ligand>
        <name>substrate</name>
    </ligand>
</feature>
<comment type="pathway">
    <text evidence="5">Cofactor biosynthesis; pyridoxine 5'-phosphate biosynthesis; pyridoxine 5'-phosphate from D-erythrose 4-phosphate: step 2/5.</text>
</comment>
<dbReference type="GO" id="GO:0051287">
    <property type="term" value="F:NAD binding"/>
    <property type="evidence" value="ECO:0007669"/>
    <property type="project" value="InterPro"/>
</dbReference>
<feature type="domain" description="D-isomer specific 2-hydroxyacid dehydrogenase NAD-binding" evidence="7">
    <location>
        <begin position="115"/>
        <end position="256"/>
    </location>
</feature>
<dbReference type="UniPathway" id="UPA00244">
    <property type="reaction ID" value="UER00310"/>
</dbReference>
<dbReference type="InterPro" id="IPR036291">
    <property type="entry name" value="NAD(P)-bd_dom_sf"/>
</dbReference>
<comment type="subcellular location">
    <subcellularLocation>
        <location evidence="5">Cytoplasm</location>
    </subcellularLocation>
</comment>
<evidence type="ECO:0000313" key="9">
    <source>
        <dbReference type="EMBL" id="RZO20485.1"/>
    </source>
</evidence>
<comment type="caution">
    <text evidence="5">Lacks conserved residue(s) required for the propagation of feature annotation.</text>
</comment>
<feature type="active site" description="Proton donor" evidence="5">
    <location>
        <position position="254"/>
    </location>
</feature>
<sequence>MVSEGRLKIVADQNMPLVETLFSPYGDVHLKSGREITSSDLIDADVLLVRSVTRVSCDLLENSSVRFVGSATIGIDHIDTSFLSQSGIHFAFAPGCNANAVVQYDLSVMSRLVPNWREKRVGIIGCGNVGSRLFGALKDLNVSCRAYDPFLTPDSCFDLCGFDEVLASDIICVHTPLTHHGKYPTFHLIGPDELSRLKPGSLLLNAGRGEVVNNKALLDYLRSGGSIKTALDVWESEPEVCLELLEQVSIGTPHIAGNTVEGKNNGTSMVYEAFLSWVGATHRDGTEISLPLIELESEEIIQSISDAILSSYDPQRDDLAMRTAFSGLQEGSIRQRNAFDDLRTNYPLRREYSGTCVDLTQWPSNPRLEKELDILGFQLADPKP</sequence>
<dbReference type="InterPro" id="IPR006139">
    <property type="entry name" value="D-isomer_2_OHA_DH_cat_dom"/>
</dbReference>
<feature type="domain" description="D-isomer specific 2-hydroxyacid dehydrogenase catalytic" evidence="6">
    <location>
        <begin position="27"/>
        <end position="278"/>
    </location>
</feature>
<dbReference type="Gene3D" id="3.30.1370.170">
    <property type="match status" value="1"/>
</dbReference>
<feature type="binding site" evidence="5">
    <location>
        <position position="148"/>
    </location>
    <ligand>
        <name>NAD(+)</name>
        <dbReference type="ChEBI" id="CHEBI:57540"/>
    </ligand>
</feature>
<dbReference type="PROSITE" id="PS00671">
    <property type="entry name" value="D_2_HYDROXYACID_DH_3"/>
    <property type="match status" value="1"/>
</dbReference>
<evidence type="ECO:0000259" key="8">
    <source>
        <dbReference type="Pfam" id="PF11890"/>
    </source>
</evidence>
<dbReference type="Proteomes" id="UP000315889">
    <property type="component" value="Unassembled WGS sequence"/>
</dbReference>
<dbReference type="HAMAP" id="MF_01825">
    <property type="entry name" value="PdxB"/>
    <property type="match status" value="1"/>
</dbReference>
<dbReference type="GO" id="GO:0046983">
    <property type="term" value="F:protein dimerization activity"/>
    <property type="evidence" value="ECO:0007669"/>
    <property type="project" value="InterPro"/>
</dbReference>
<dbReference type="SUPFAM" id="SSF51735">
    <property type="entry name" value="NAD(P)-binding Rossmann-fold domains"/>
    <property type="match status" value="1"/>
</dbReference>
<proteinExistence type="inferred from homology"/>
<reference evidence="9 10" key="1">
    <citation type="submission" date="2019-02" db="EMBL/GenBank/DDBJ databases">
        <title>Prokaryotic population dynamics and viral predation in marine succession experiment using metagenomics: the confinement effect.</title>
        <authorList>
            <person name="Haro-Moreno J.M."/>
            <person name="Rodriguez-Valera F."/>
            <person name="Lopez-Perez M."/>
        </authorList>
    </citation>
    <scope>NUCLEOTIDE SEQUENCE [LARGE SCALE GENOMIC DNA]</scope>
    <source>
        <strain evidence="9">MED-G170</strain>
    </source>
</reference>
<keyword evidence="3 5" id="KW-0520">NAD</keyword>
<dbReference type="Pfam" id="PF11890">
    <property type="entry name" value="DUF3410"/>
    <property type="match status" value="1"/>
</dbReference>
<dbReference type="CDD" id="cd12158">
    <property type="entry name" value="ErythrP_dh"/>
    <property type="match status" value="1"/>
</dbReference>
<dbReference type="Pfam" id="PF00389">
    <property type="entry name" value="2-Hacid_dh"/>
    <property type="match status" value="1"/>
</dbReference>
<dbReference type="InterPro" id="IPR038251">
    <property type="entry name" value="PdxB_dimer_sf"/>
</dbReference>
<feature type="domain" description="Erythronate-4-phosphate dehydrogenase dimerisation" evidence="8">
    <location>
        <begin position="302"/>
        <end position="361"/>
    </location>
</feature>
<feature type="binding site" evidence="5">
    <location>
        <position position="175"/>
    </location>
    <ligand>
        <name>NAD(+)</name>
        <dbReference type="ChEBI" id="CHEBI:57540"/>
    </ligand>
</feature>
<comment type="catalytic activity">
    <reaction evidence="5">
        <text>4-phospho-D-erythronate + NAD(+) = (R)-3-hydroxy-2-oxo-4-phosphooxybutanoate + NADH + H(+)</text>
        <dbReference type="Rhea" id="RHEA:18829"/>
        <dbReference type="ChEBI" id="CHEBI:15378"/>
        <dbReference type="ChEBI" id="CHEBI:57540"/>
        <dbReference type="ChEBI" id="CHEBI:57945"/>
        <dbReference type="ChEBI" id="CHEBI:58538"/>
        <dbReference type="ChEBI" id="CHEBI:58766"/>
        <dbReference type="EC" id="1.1.1.290"/>
    </reaction>
</comment>
<comment type="caution">
    <text evidence="9">The sequence shown here is derived from an EMBL/GenBank/DDBJ whole genome shotgun (WGS) entry which is preliminary data.</text>
</comment>
<accession>A0A520MGZ6</accession>
<dbReference type="GO" id="GO:0005829">
    <property type="term" value="C:cytosol"/>
    <property type="evidence" value="ECO:0007669"/>
    <property type="project" value="TreeGrafter"/>
</dbReference>
<evidence type="ECO:0000256" key="5">
    <source>
        <dbReference type="HAMAP-Rule" id="MF_01825"/>
    </source>
</evidence>
<protein>
    <recommendedName>
        <fullName evidence="5">Erythronate-4-phosphate dehydrogenase</fullName>
        <ecNumber evidence="5">1.1.1.290</ecNumber>
    </recommendedName>
</protein>
<evidence type="ECO:0000259" key="6">
    <source>
        <dbReference type="Pfam" id="PF00389"/>
    </source>
</evidence>